<comment type="caution">
    <text evidence="1">The sequence shown here is derived from an EMBL/GenBank/DDBJ whole genome shotgun (WGS) entry which is preliminary data.</text>
</comment>
<proteinExistence type="predicted"/>
<evidence type="ECO:0000313" key="2">
    <source>
        <dbReference type="Proteomes" id="UP000276133"/>
    </source>
</evidence>
<reference evidence="1 2" key="1">
    <citation type="journal article" date="2018" name="Sci. Rep.">
        <title>Genomic signatures of local adaptation to the degree of environmental predictability in rotifers.</title>
        <authorList>
            <person name="Franch-Gras L."/>
            <person name="Hahn C."/>
            <person name="Garcia-Roger E.M."/>
            <person name="Carmona M.J."/>
            <person name="Serra M."/>
            <person name="Gomez A."/>
        </authorList>
    </citation>
    <scope>NUCLEOTIDE SEQUENCE [LARGE SCALE GENOMIC DNA]</scope>
    <source>
        <strain evidence="1">HYR1</strain>
    </source>
</reference>
<accession>A0A3M7RL55</accession>
<gene>
    <name evidence="1" type="ORF">BpHYR1_001790</name>
</gene>
<organism evidence="1 2">
    <name type="scientific">Brachionus plicatilis</name>
    <name type="common">Marine rotifer</name>
    <name type="synonym">Brachionus muelleri</name>
    <dbReference type="NCBI Taxonomy" id="10195"/>
    <lineage>
        <taxon>Eukaryota</taxon>
        <taxon>Metazoa</taxon>
        <taxon>Spiralia</taxon>
        <taxon>Gnathifera</taxon>
        <taxon>Rotifera</taxon>
        <taxon>Eurotatoria</taxon>
        <taxon>Monogononta</taxon>
        <taxon>Pseudotrocha</taxon>
        <taxon>Ploima</taxon>
        <taxon>Brachionidae</taxon>
        <taxon>Brachionus</taxon>
    </lineage>
</organism>
<keyword evidence="2" id="KW-1185">Reference proteome</keyword>
<name>A0A3M7RL55_BRAPC</name>
<protein>
    <submittedName>
        <fullName evidence="1">Uncharacterized protein</fullName>
    </submittedName>
</protein>
<dbReference type="Proteomes" id="UP000276133">
    <property type="component" value="Unassembled WGS sequence"/>
</dbReference>
<dbReference type="EMBL" id="REGN01003150">
    <property type="protein sequence ID" value="RNA24271.1"/>
    <property type="molecule type" value="Genomic_DNA"/>
</dbReference>
<sequence length="129" mass="14870">MSDTESSSTSIFVAQRSEEDTIVKPTTSYLFIVKIIEKETITGNIKIIIWVKYQLLTVGTGLKYLPKRFRQITAQFFKIFKQFSEWGIFLFSLEIYELFSPSQHQFPPDCCNTLALSPLRLINTSSSSR</sequence>
<evidence type="ECO:0000313" key="1">
    <source>
        <dbReference type="EMBL" id="RNA24271.1"/>
    </source>
</evidence>
<dbReference type="AlphaFoldDB" id="A0A3M7RL55"/>